<dbReference type="AlphaFoldDB" id="A0AAD4KDM4"/>
<feature type="chain" id="PRO_5042198467" description="Apple domain-containing protein" evidence="1">
    <location>
        <begin position="19"/>
        <end position="243"/>
    </location>
</feature>
<evidence type="ECO:0000313" key="2">
    <source>
        <dbReference type="EMBL" id="KAH8689302.1"/>
    </source>
</evidence>
<dbReference type="EMBL" id="JAJTJA010000015">
    <property type="protein sequence ID" value="KAH8689302.1"/>
    <property type="molecule type" value="Genomic_DNA"/>
</dbReference>
<feature type="signal peptide" evidence="1">
    <location>
        <begin position="1"/>
        <end position="18"/>
    </location>
</feature>
<sequence>MKFHVLLPSLVAISLAHAQSVTTAEYNELCPSKDNQEEEKPTGSGNWMKYNCGKRPRSLSEFIPKSDANDINACIQACVDETNCKGSLWDGRVDQTGNRCRILVSGTAPSSLRDAAGGVYIAYEFREADEWDLDDEWDLPPDVCETQNVEAACSVNVGRDVAYKGRMLKVFGGAHWAGRDDVGHFTSINITRCVDECLAVSACRSVIHDRRVNNGPCYLRNFALPAGRPTNPQDQWNSVFIIS</sequence>
<evidence type="ECO:0000313" key="3">
    <source>
        <dbReference type="Proteomes" id="UP001201262"/>
    </source>
</evidence>
<gene>
    <name evidence="2" type="ORF">BGW36DRAFT_433309</name>
</gene>
<keyword evidence="1" id="KW-0732">Signal</keyword>
<dbReference type="RefSeq" id="XP_046065656.1">
    <property type="nucleotide sequence ID" value="XM_046221253.1"/>
</dbReference>
<evidence type="ECO:0000256" key="1">
    <source>
        <dbReference type="SAM" id="SignalP"/>
    </source>
</evidence>
<keyword evidence="3" id="KW-1185">Reference proteome</keyword>
<name>A0AAD4KDM4_9EURO</name>
<comment type="caution">
    <text evidence="2">The sequence shown here is derived from an EMBL/GenBank/DDBJ whole genome shotgun (WGS) entry which is preliminary data.</text>
</comment>
<protein>
    <recommendedName>
        <fullName evidence="4">Apple domain-containing protein</fullName>
    </recommendedName>
</protein>
<proteinExistence type="predicted"/>
<organism evidence="2 3">
    <name type="scientific">Talaromyces proteolyticus</name>
    <dbReference type="NCBI Taxonomy" id="1131652"/>
    <lineage>
        <taxon>Eukaryota</taxon>
        <taxon>Fungi</taxon>
        <taxon>Dikarya</taxon>
        <taxon>Ascomycota</taxon>
        <taxon>Pezizomycotina</taxon>
        <taxon>Eurotiomycetes</taxon>
        <taxon>Eurotiomycetidae</taxon>
        <taxon>Eurotiales</taxon>
        <taxon>Trichocomaceae</taxon>
        <taxon>Talaromyces</taxon>
        <taxon>Talaromyces sect. Bacilispori</taxon>
    </lineage>
</organism>
<accession>A0AAD4KDM4</accession>
<dbReference type="GeneID" id="70251540"/>
<evidence type="ECO:0008006" key="4">
    <source>
        <dbReference type="Google" id="ProtNLM"/>
    </source>
</evidence>
<dbReference type="Proteomes" id="UP001201262">
    <property type="component" value="Unassembled WGS sequence"/>
</dbReference>
<reference evidence="2" key="1">
    <citation type="submission" date="2021-12" db="EMBL/GenBank/DDBJ databases">
        <title>Convergent genome expansion in fungi linked to evolution of root-endophyte symbiosis.</title>
        <authorList>
            <consortium name="DOE Joint Genome Institute"/>
            <person name="Ke Y.-H."/>
            <person name="Bonito G."/>
            <person name="Liao H.-L."/>
            <person name="Looney B."/>
            <person name="Rojas-Flechas A."/>
            <person name="Nash J."/>
            <person name="Hameed K."/>
            <person name="Schadt C."/>
            <person name="Martin F."/>
            <person name="Crous P.W."/>
            <person name="Miettinen O."/>
            <person name="Magnuson J.K."/>
            <person name="Labbe J."/>
            <person name="Jacobson D."/>
            <person name="Doktycz M.J."/>
            <person name="Veneault-Fourrey C."/>
            <person name="Kuo A."/>
            <person name="Mondo S."/>
            <person name="Calhoun S."/>
            <person name="Riley R."/>
            <person name="Ohm R."/>
            <person name="LaButti K."/>
            <person name="Andreopoulos B."/>
            <person name="Pangilinan J."/>
            <person name="Nolan M."/>
            <person name="Tritt A."/>
            <person name="Clum A."/>
            <person name="Lipzen A."/>
            <person name="Daum C."/>
            <person name="Barry K."/>
            <person name="Grigoriev I.V."/>
            <person name="Vilgalys R."/>
        </authorList>
    </citation>
    <scope>NUCLEOTIDE SEQUENCE</scope>
    <source>
        <strain evidence="2">PMI_201</strain>
    </source>
</reference>